<dbReference type="AlphaFoldDB" id="A0A0H5SCJ3"/>
<dbReference type="WormBase" id="Bm12468">
    <property type="protein sequence ID" value="BM40668"/>
    <property type="gene ID" value="WBGene00232729"/>
    <property type="gene designation" value="Bma-mboa-2"/>
</dbReference>
<evidence type="ECO:0000256" key="1">
    <source>
        <dbReference type="SAM" id="MobiDB-lite"/>
    </source>
</evidence>
<reference evidence="2" key="1">
    <citation type="journal article" date="2007" name="Science">
        <title>Draft genome of the filarial nematode parasite Brugia malayi.</title>
        <authorList>
            <person name="Ghedin E."/>
            <person name="Wang S."/>
            <person name="Spiro D."/>
            <person name="Caler E."/>
            <person name="Zhao Q."/>
            <person name="Crabtree J."/>
            <person name="Allen J.E."/>
            <person name="Delcher A.L."/>
            <person name="Guiliano D.B."/>
            <person name="Miranda-Saavedra D."/>
            <person name="Angiuoli S.V."/>
            <person name="Creasy T."/>
            <person name="Amedeo P."/>
            <person name="Haas B."/>
            <person name="El-Sayed N.M."/>
            <person name="Wortman J.R."/>
            <person name="Feldblyum T."/>
            <person name="Tallon L."/>
            <person name="Schatz M."/>
            <person name="Shumway M."/>
            <person name="Koo H."/>
            <person name="Salzberg S.L."/>
            <person name="Schobel S."/>
            <person name="Pertea M."/>
            <person name="Pop M."/>
            <person name="White O."/>
            <person name="Barton G.J."/>
            <person name="Carlow C.K."/>
            <person name="Crawford M.J."/>
            <person name="Daub J."/>
            <person name="Dimmic M.W."/>
            <person name="Estes C.F."/>
            <person name="Foster J.M."/>
            <person name="Ganatra M."/>
            <person name="Gregory W.F."/>
            <person name="Johnson N.M."/>
            <person name="Jin J."/>
            <person name="Komuniecki R."/>
            <person name="Korf I."/>
            <person name="Kumar S."/>
            <person name="Laney S."/>
            <person name="Li B.W."/>
            <person name="Li W."/>
            <person name="Lindblom T.H."/>
            <person name="Lustigman S."/>
            <person name="Ma D."/>
            <person name="Maina C.V."/>
            <person name="Martin D.M."/>
            <person name="McCarter J.P."/>
            <person name="McReynolds L."/>
            <person name="Mitreva M."/>
            <person name="Nutman T.B."/>
            <person name="Parkinson J."/>
            <person name="Peregrin-Alvarez J.M."/>
            <person name="Poole C."/>
            <person name="Ren Q."/>
            <person name="Saunders L."/>
            <person name="Sluder A.E."/>
            <person name="Smith K."/>
            <person name="Stanke M."/>
            <person name="Unnasch T.R."/>
            <person name="Ware J."/>
            <person name="Wei A.D."/>
            <person name="Weil G."/>
            <person name="Williams D.J."/>
            <person name="Zhang Y."/>
            <person name="Williams S.A."/>
            <person name="Fraser-Liggett C."/>
            <person name="Slatko B."/>
            <person name="Blaxter M.L."/>
            <person name="Scott A.L."/>
        </authorList>
    </citation>
    <scope>NUCLEOTIDE SEQUENCE</scope>
    <source>
        <strain evidence="2">FR3</strain>
    </source>
</reference>
<feature type="non-terminal residue" evidence="2">
    <location>
        <position position="1"/>
    </location>
</feature>
<evidence type="ECO:0000313" key="3">
    <source>
        <dbReference type="WormBase" id="Bm12468"/>
    </source>
</evidence>
<dbReference type="EMBL" id="LN863700">
    <property type="protein sequence ID" value="CRZ26336.1"/>
    <property type="molecule type" value="Genomic_DNA"/>
</dbReference>
<feature type="non-terminal residue" evidence="2">
    <location>
        <position position="85"/>
    </location>
</feature>
<reference evidence="2" key="2">
    <citation type="submission" date="2012-12" db="EMBL/GenBank/DDBJ databases">
        <authorList>
            <person name="Gao Y.W."/>
            <person name="Fan S.T."/>
            <person name="Sun H.T."/>
            <person name="Wang Z."/>
            <person name="Gao X.L."/>
            <person name="Li Y.G."/>
            <person name="Wang T.C."/>
            <person name="Zhang K."/>
            <person name="Xu W.W."/>
            <person name="Yu Z.J."/>
            <person name="Xia X.Z."/>
        </authorList>
    </citation>
    <scope>NUCLEOTIDE SEQUENCE</scope>
    <source>
        <strain evidence="2">FR3</strain>
    </source>
</reference>
<sequence length="85" mass="9587">SVYVLIDSLLRGSALCLHSDAIVIYKERDDRLVLSTKFLGRMDGHKHSLRRRPPSSQSNDANFFSSPSQSSLTSFTVKRNSFDPE</sequence>
<gene>
    <name evidence="3" type="primary">bma-mboa-2</name>
    <name evidence="2 3" type="ORF">Bm12468</name>
    <name evidence="2" type="ORF">BM_Bm12468</name>
</gene>
<protein>
    <submittedName>
        <fullName evidence="2">Bm12468</fullName>
    </submittedName>
</protein>
<evidence type="ECO:0000313" key="2">
    <source>
        <dbReference type="EMBL" id="CRZ26336.1"/>
    </source>
</evidence>
<feature type="compositionally biased region" description="Low complexity" evidence="1">
    <location>
        <begin position="63"/>
        <end position="75"/>
    </location>
</feature>
<accession>A0A0H5SCJ3</accession>
<name>A0A0H5SCJ3_BRUMA</name>
<organism evidence="2">
    <name type="scientific">Brugia malayi</name>
    <name type="common">Filarial nematode worm</name>
    <dbReference type="NCBI Taxonomy" id="6279"/>
    <lineage>
        <taxon>Eukaryota</taxon>
        <taxon>Metazoa</taxon>
        <taxon>Ecdysozoa</taxon>
        <taxon>Nematoda</taxon>
        <taxon>Chromadorea</taxon>
        <taxon>Rhabditida</taxon>
        <taxon>Spirurina</taxon>
        <taxon>Spiruromorpha</taxon>
        <taxon>Filarioidea</taxon>
        <taxon>Onchocercidae</taxon>
        <taxon>Brugia</taxon>
    </lineage>
</organism>
<proteinExistence type="predicted"/>
<feature type="region of interest" description="Disordered" evidence="1">
    <location>
        <begin position="43"/>
        <end position="85"/>
    </location>
</feature>